<protein>
    <submittedName>
        <fullName evidence="1">Uncharacterized protein</fullName>
    </submittedName>
</protein>
<reference evidence="1" key="1">
    <citation type="submission" date="2019-08" db="EMBL/GenBank/DDBJ databases">
        <authorList>
            <person name="Kucharzyk K."/>
            <person name="Murdoch R.W."/>
            <person name="Higgins S."/>
            <person name="Loffler F."/>
        </authorList>
    </citation>
    <scope>NUCLEOTIDE SEQUENCE</scope>
</reference>
<dbReference type="EMBL" id="VSSQ01125951">
    <property type="protein sequence ID" value="MPN56040.1"/>
    <property type="molecule type" value="Genomic_DNA"/>
</dbReference>
<proteinExistence type="predicted"/>
<gene>
    <name evidence="1" type="ORF">SDC9_203726</name>
</gene>
<sequence length="102" mass="11308">MVGASQAVASDHQSVIICPLESELWVIVGNTHDQYSSVPHVPCFFYAVQYEGFPYSFLLVFRQNGDGTECNCVCLGTIRAFEFTPGVEYVSDDFAIILCNKT</sequence>
<name>A0A645IYR9_9ZZZZ</name>
<evidence type="ECO:0000313" key="1">
    <source>
        <dbReference type="EMBL" id="MPN56040.1"/>
    </source>
</evidence>
<accession>A0A645IYR9</accession>
<comment type="caution">
    <text evidence="1">The sequence shown here is derived from an EMBL/GenBank/DDBJ whole genome shotgun (WGS) entry which is preliminary data.</text>
</comment>
<dbReference type="AlphaFoldDB" id="A0A645IYR9"/>
<organism evidence="1">
    <name type="scientific">bioreactor metagenome</name>
    <dbReference type="NCBI Taxonomy" id="1076179"/>
    <lineage>
        <taxon>unclassified sequences</taxon>
        <taxon>metagenomes</taxon>
        <taxon>ecological metagenomes</taxon>
    </lineage>
</organism>